<dbReference type="EMBL" id="PPTA01000001">
    <property type="protein sequence ID" value="TFB07135.1"/>
    <property type="molecule type" value="Genomic_DNA"/>
</dbReference>
<dbReference type="RefSeq" id="XP_073563336.1">
    <property type="nucleotide sequence ID" value="XM_073698272.1"/>
</dbReference>
<comment type="caution">
    <text evidence="1">The sequence shown here is derived from an EMBL/GenBank/DDBJ whole genome shotgun (WGS) entry which is preliminary data.</text>
</comment>
<accession>A0ABY2HIK3</accession>
<dbReference type="GeneID" id="300572722"/>
<protein>
    <submittedName>
        <fullName evidence="1">Uncharacterized protein</fullName>
    </submittedName>
</protein>
<organism evidence="1 2">
    <name type="scientific">Trichoderma ghanense</name>
    <dbReference type="NCBI Taxonomy" id="65468"/>
    <lineage>
        <taxon>Eukaryota</taxon>
        <taxon>Fungi</taxon>
        <taxon>Dikarya</taxon>
        <taxon>Ascomycota</taxon>
        <taxon>Pezizomycotina</taxon>
        <taxon>Sordariomycetes</taxon>
        <taxon>Hypocreomycetidae</taxon>
        <taxon>Hypocreales</taxon>
        <taxon>Hypocreaceae</taxon>
        <taxon>Trichoderma</taxon>
    </lineage>
</organism>
<dbReference type="Proteomes" id="UP001642720">
    <property type="component" value="Unassembled WGS sequence"/>
</dbReference>
<proteinExistence type="predicted"/>
<evidence type="ECO:0000313" key="2">
    <source>
        <dbReference type="Proteomes" id="UP001642720"/>
    </source>
</evidence>
<sequence length="211" mass="23421">RRKTRRAVEVRSGTRSQLLVDAGARQGCFFSSLPWPSALAWPDLAALALAPWPRGCLWLLPFCCVRPVVLCLWRCFGLGLRLRRSPVLWIWWDAACGSRVPGQLLAPLLPGKDLGGVWRGSRSTGPKMQELPPPFNWGLLLGLQVGATHGCAADVYPVRLAEVEIRRLMLIPGCNWCWQRLLRSTAAGMRYCSTRHIGAKAVPLPCLCSLR</sequence>
<keyword evidence="2" id="KW-1185">Reference proteome</keyword>
<evidence type="ECO:0000313" key="1">
    <source>
        <dbReference type="EMBL" id="TFB07135.1"/>
    </source>
</evidence>
<feature type="non-terminal residue" evidence="1">
    <location>
        <position position="1"/>
    </location>
</feature>
<reference evidence="1 2" key="1">
    <citation type="submission" date="2018-01" db="EMBL/GenBank/DDBJ databases">
        <title>Genome characterization of the sugarcane-associated fungus Trichoderma ghanense CCMA-1212 and their application in lignocelulose bioconversion.</title>
        <authorList>
            <person name="Steindorff A.S."/>
            <person name="Mendes T.D."/>
            <person name="Vilela E.S.D."/>
            <person name="Rodrigues D.S."/>
            <person name="Formighieri E.F."/>
            <person name="Melo I.S."/>
            <person name="Favaro L.C.L."/>
        </authorList>
    </citation>
    <scope>NUCLEOTIDE SEQUENCE [LARGE SCALE GENOMIC DNA]</scope>
    <source>
        <strain evidence="1 2">CCMA-1212</strain>
    </source>
</reference>
<gene>
    <name evidence="1" type="ORF">CCMA1212_000818</name>
</gene>
<name>A0ABY2HIK3_9HYPO</name>